<name>A0ABX1R528_9ALTE</name>
<dbReference type="Proteomes" id="UP000709336">
    <property type="component" value="Unassembled WGS sequence"/>
</dbReference>
<dbReference type="RefSeq" id="WP_169212110.1">
    <property type="nucleotide sequence ID" value="NZ_JAATNW010000011.1"/>
</dbReference>
<dbReference type="InterPro" id="IPR029501">
    <property type="entry name" value="EndoU_bac"/>
</dbReference>
<evidence type="ECO:0000313" key="2">
    <source>
        <dbReference type="EMBL" id="NMH61544.1"/>
    </source>
</evidence>
<dbReference type="EMBL" id="JAATNW010000011">
    <property type="protein sequence ID" value="NMH61544.1"/>
    <property type="molecule type" value="Genomic_DNA"/>
</dbReference>
<organism evidence="2 3">
    <name type="scientific">Alteromonas ponticola</name>
    <dbReference type="NCBI Taxonomy" id="2720613"/>
    <lineage>
        <taxon>Bacteria</taxon>
        <taxon>Pseudomonadati</taxon>
        <taxon>Pseudomonadota</taxon>
        <taxon>Gammaproteobacteria</taxon>
        <taxon>Alteromonadales</taxon>
        <taxon>Alteromonadaceae</taxon>
        <taxon>Alteromonas/Salinimonas group</taxon>
        <taxon>Alteromonas</taxon>
    </lineage>
</organism>
<dbReference type="Pfam" id="PF13332">
    <property type="entry name" value="Fil_haemagg_2"/>
    <property type="match status" value="2"/>
</dbReference>
<evidence type="ECO:0000259" key="1">
    <source>
        <dbReference type="Pfam" id="PF14436"/>
    </source>
</evidence>
<evidence type="ECO:0000313" key="3">
    <source>
        <dbReference type="Proteomes" id="UP000709336"/>
    </source>
</evidence>
<gene>
    <name evidence="2" type="ORF">HCJ96_16050</name>
</gene>
<feature type="domain" description="Bacterial EndoU nuclease" evidence="1">
    <location>
        <begin position="1055"/>
        <end position="1133"/>
    </location>
</feature>
<keyword evidence="3" id="KW-1185">Reference proteome</keyword>
<protein>
    <recommendedName>
        <fullName evidence="1">Bacterial EndoU nuclease domain-containing protein</fullName>
    </recommendedName>
</protein>
<sequence length="1141" mass="118456">MFAGKLDASNIVAEAGFGNANAKDADINILGETETTALYEQNRKNGLSLGVDGNFVSVAKETANTHTSIQTDYIGSTFNASDSMSLKASRDVNITGSSINANNNLFVGAGRDINVLTGQSESTGSSTHSETKTGFELSADSNTASVFVGDDINGNTHTGSATTQISSNISAGENVTFDAGNDIAIEGSNIGAGMDISLSAINDISIVSAQESASQQSEQEHIRDGLTVSAHYNLGNTADAIGNIGEGDNAVSQASSVMQATDALNNAGPSGSAHLGRTTTTATNAMQQQTALASNILAGRNFKVNAGGDALFEGTNVNAGKDISVSAENITIIAAKNTQTSNQSSDYLQVGANLNASNGNASLTVGFSQSDSTHASTSSSTVASQFAAGNNMQLNARNDLTVEGADIAAENDLALIAGNDIAIKAHETQFDSASEDSHLSVNAGINFGANGVGVTANMAMGEGELDRTGTQYQNSHVQAGNSLTVISGNDTTIAGGNLAGSDVAMDIGGDLTVASVQNTGGVDGKRWDVSASITVGAGVTGSASVGYGETSGETAWVAQQSSIIGSNSVAIHTDGHTQIDGALIANIDEHGNDNGNLQLSTNTIGYSDIHDVDNETSSYLNVGFSSGDNTSTNQKESGNNYSVSGSHYDIDKEQTNLATIGTGNITVGGQNAESLEGLNRDTSVAQQVTKDDSTNINLYASTTAVDSLQNLAENPSEQLGQWQDNVTSVGDADAWEEVATNAETTVKIAGYVASGGSEAVEQINNTVARQNAVNAGIATYENAEATDEERQAAAENIVNNIVPWDESDPAQIDTRNQVAAAIGELAVTDPEKATKALVMLGQSSNNNLQSNFLPAIPVTLELLMFLGIGTAVTASTDEGQDALKNIARETENAIGNAAGYFEEVPPLTEHEVFGQTLEYPEDAAKMLEVGQAYQMADGSVVAMTENGMFKTGEGNSVLNGYSMVTTEQLGQQGGYIPTDQEPIAATPNPSSDFDSPTVYDNITPELPEGTDGYQSGETLTADTETVVQESSSEETIYFNKNAVDLTNGRDGHIIANHAYGAGKADKTEFPLEWDKNKIVEKVSDIATDPNLNMLSDSRGTPYVVGTRDGITVRVNFYPKGHKREGQIATAYPIKEIKGRGE</sequence>
<dbReference type="InterPro" id="IPR025157">
    <property type="entry name" value="Hemagglutinin_rpt"/>
</dbReference>
<dbReference type="Pfam" id="PF14436">
    <property type="entry name" value="EndoU_bacteria"/>
    <property type="match status" value="1"/>
</dbReference>
<comment type="caution">
    <text evidence="2">The sequence shown here is derived from an EMBL/GenBank/DDBJ whole genome shotgun (WGS) entry which is preliminary data.</text>
</comment>
<proteinExistence type="predicted"/>
<accession>A0ABX1R528</accession>
<reference evidence="2 3" key="1">
    <citation type="submission" date="2020-03" db="EMBL/GenBank/DDBJ databases">
        <title>Alteromonas ponticola sp. nov., isolated from seawater.</title>
        <authorList>
            <person name="Yoon J.-H."/>
            <person name="Kim Y.-O."/>
        </authorList>
    </citation>
    <scope>NUCLEOTIDE SEQUENCE [LARGE SCALE GENOMIC DNA]</scope>
    <source>
        <strain evidence="2 3">MYP5</strain>
    </source>
</reference>